<evidence type="ECO:0000259" key="11">
    <source>
        <dbReference type="PROSITE" id="PS51864"/>
    </source>
</evidence>
<feature type="non-terminal residue" evidence="12">
    <location>
        <position position="579"/>
    </location>
</feature>
<evidence type="ECO:0000256" key="6">
    <source>
        <dbReference type="ARBA" id="ARBA00023157"/>
    </source>
</evidence>
<evidence type="ECO:0000313" key="13">
    <source>
        <dbReference type="Proteomes" id="UP000762676"/>
    </source>
</evidence>
<dbReference type="PROSITE" id="PS51864">
    <property type="entry name" value="ASTACIN"/>
    <property type="match status" value="1"/>
</dbReference>
<dbReference type="EMBL" id="BMAT01008536">
    <property type="protein sequence ID" value="GFR87335.1"/>
    <property type="molecule type" value="Genomic_DNA"/>
</dbReference>
<dbReference type="InterPro" id="IPR031569">
    <property type="entry name" value="ApeC"/>
</dbReference>
<dbReference type="Pfam" id="PF01400">
    <property type="entry name" value="Astacin"/>
    <property type="match status" value="1"/>
</dbReference>
<dbReference type="SUPFAM" id="SSF49854">
    <property type="entry name" value="Spermadhesin, CUB domain"/>
    <property type="match status" value="1"/>
</dbReference>
<evidence type="ECO:0000256" key="2">
    <source>
        <dbReference type="ARBA" id="ARBA00022723"/>
    </source>
</evidence>
<dbReference type="PANTHER" id="PTHR19324">
    <property type="entry name" value="PERFORIN-LIKE PROTEIN 1"/>
    <property type="match status" value="1"/>
</dbReference>
<keyword evidence="2 8" id="KW-0479">Metal-binding</keyword>
<dbReference type="PRINTS" id="PR00480">
    <property type="entry name" value="ASTACIN"/>
</dbReference>
<protein>
    <recommendedName>
        <fullName evidence="9">Metalloendopeptidase</fullName>
        <ecNumber evidence="9">3.4.24.-</ecNumber>
    </recommendedName>
</protein>
<comment type="caution">
    <text evidence="7">Lacks conserved residue(s) required for the propagation of feature annotation.</text>
</comment>
<dbReference type="InterPro" id="IPR000859">
    <property type="entry name" value="CUB_dom"/>
</dbReference>
<dbReference type="SMART" id="SM00235">
    <property type="entry name" value="ZnMc"/>
    <property type="match status" value="1"/>
</dbReference>
<comment type="cofactor">
    <cofactor evidence="8 9">
        <name>Zn(2+)</name>
        <dbReference type="ChEBI" id="CHEBI:29105"/>
    </cofactor>
    <text evidence="8 9">Binds 1 zinc ion per subunit.</text>
</comment>
<dbReference type="Gene3D" id="3.40.390.10">
    <property type="entry name" value="Collagenase (Catalytic Domain)"/>
    <property type="match status" value="1"/>
</dbReference>
<feature type="binding site" evidence="8">
    <location>
        <position position="169"/>
    </location>
    <ligand>
        <name>Zn(2+)</name>
        <dbReference type="ChEBI" id="CHEBI:29105"/>
        <note>catalytic</note>
    </ligand>
</feature>
<dbReference type="Pfam" id="PF16977">
    <property type="entry name" value="ApeC"/>
    <property type="match status" value="1"/>
</dbReference>
<dbReference type="AlphaFoldDB" id="A0AAV4GSL1"/>
<dbReference type="EC" id="3.4.24.-" evidence="9"/>
<feature type="binding site" evidence="8">
    <location>
        <position position="163"/>
    </location>
    <ligand>
        <name>Zn(2+)</name>
        <dbReference type="ChEBI" id="CHEBI:29105"/>
        <note>catalytic</note>
    </ligand>
</feature>
<keyword evidence="5 8" id="KW-0482">Metalloprotease</keyword>
<comment type="caution">
    <text evidence="12">The sequence shown here is derived from an EMBL/GenBank/DDBJ whole genome shotgun (WGS) entry which is preliminary data.</text>
</comment>
<keyword evidence="13" id="KW-1185">Reference proteome</keyword>
<name>A0AAV4GSL1_9GAST</name>
<dbReference type="GO" id="GO:0008270">
    <property type="term" value="F:zinc ion binding"/>
    <property type="evidence" value="ECO:0007669"/>
    <property type="project" value="UniProtKB-UniRule"/>
</dbReference>
<evidence type="ECO:0000256" key="4">
    <source>
        <dbReference type="ARBA" id="ARBA00022833"/>
    </source>
</evidence>
<feature type="domain" description="CUB" evidence="10">
    <location>
        <begin position="510"/>
        <end position="579"/>
    </location>
</feature>
<feature type="binding site" evidence="8">
    <location>
        <position position="159"/>
    </location>
    <ligand>
        <name>Zn(2+)</name>
        <dbReference type="ChEBI" id="CHEBI:29105"/>
        <note>catalytic</note>
    </ligand>
</feature>
<evidence type="ECO:0000256" key="7">
    <source>
        <dbReference type="PROSITE-ProRule" id="PRU00059"/>
    </source>
</evidence>
<evidence type="ECO:0000256" key="3">
    <source>
        <dbReference type="ARBA" id="ARBA00022801"/>
    </source>
</evidence>
<proteinExistence type="predicted"/>
<dbReference type="GO" id="GO:0004222">
    <property type="term" value="F:metalloendopeptidase activity"/>
    <property type="evidence" value="ECO:0007669"/>
    <property type="project" value="UniProtKB-UniRule"/>
</dbReference>
<organism evidence="12 13">
    <name type="scientific">Elysia marginata</name>
    <dbReference type="NCBI Taxonomy" id="1093978"/>
    <lineage>
        <taxon>Eukaryota</taxon>
        <taxon>Metazoa</taxon>
        <taxon>Spiralia</taxon>
        <taxon>Lophotrochozoa</taxon>
        <taxon>Mollusca</taxon>
        <taxon>Gastropoda</taxon>
        <taxon>Heterobranchia</taxon>
        <taxon>Euthyneura</taxon>
        <taxon>Panpulmonata</taxon>
        <taxon>Sacoglossa</taxon>
        <taxon>Placobranchoidea</taxon>
        <taxon>Plakobranchidae</taxon>
        <taxon>Elysia</taxon>
    </lineage>
</organism>
<dbReference type="SUPFAM" id="SSF55486">
    <property type="entry name" value="Metalloproteases ('zincins'), catalytic domain"/>
    <property type="match status" value="1"/>
</dbReference>
<keyword evidence="3 8" id="KW-0378">Hydrolase</keyword>
<evidence type="ECO:0000313" key="12">
    <source>
        <dbReference type="EMBL" id="GFR87335.1"/>
    </source>
</evidence>
<dbReference type="CDD" id="cd00041">
    <property type="entry name" value="CUB"/>
    <property type="match status" value="1"/>
</dbReference>
<sequence>MFDRVYPQRHWREKLDTIGLDQEELADLLSGDPGLELLDKHAGKDKDSGGRQTVKRSIVASSWSRWDKAIIPYLYTDQVNDNGRNEIQRSMQTFERFTCIRFVPWVNDTQGVTTNEKLQLGHPCHLKFVAQGGCWSYVGNLRRSQGQTISCCGGSTCMHELGHMFGQYHEQQSPSPDRNRFIRINYNNIRDDAHRWYRQTGRHVKSNGFDLNSPMHYATWMFGNGKGPTFTRLFPELHERGGFYYQMREVSVEHSCQDQCADSELICENDGYLTKVDNKCACRCIPGLDPTTGCTSILKADPPGLDFPGGQWAIPAHQSGCPDDSFLTGMRVQVTDGYNVKPEGYDLKGDIDTYQVENHFCIRNTSDNGIFWSGANLCVYRRGGQCPEGFRWGWIQYDDKPDTGHTTGELPDGVYDEDTRFEYCCRSSGFSGEELHLPSRKPFVLLREYHSGCHAVRGMHSRKLDVWIANMKENGTTVATADGHIPAIYYESTNQFLNSLCSYTPAMIDCGDILNLDANNPEVTIVSPAGSELQCYWLIKAPVGERLQLDFTEFNIRGEPGSCWDELEVRYSRPGQPGM</sequence>
<dbReference type="InterPro" id="IPR024079">
    <property type="entry name" value="MetalloPept_cat_dom_sf"/>
</dbReference>
<evidence type="ECO:0000256" key="1">
    <source>
        <dbReference type="ARBA" id="ARBA00022670"/>
    </source>
</evidence>
<evidence type="ECO:0000259" key="10">
    <source>
        <dbReference type="PROSITE" id="PS01180"/>
    </source>
</evidence>
<dbReference type="Proteomes" id="UP000762676">
    <property type="component" value="Unassembled WGS sequence"/>
</dbReference>
<gene>
    <name evidence="12" type="ORF">ElyMa_004220600</name>
</gene>
<keyword evidence="6" id="KW-1015">Disulfide bond</keyword>
<dbReference type="InterPro" id="IPR035914">
    <property type="entry name" value="Sperma_CUB_dom_sf"/>
</dbReference>
<feature type="active site" evidence="8">
    <location>
        <position position="160"/>
    </location>
</feature>
<evidence type="ECO:0000256" key="9">
    <source>
        <dbReference type="RuleBase" id="RU361183"/>
    </source>
</evidence>
<keyword evidence="1 8" id="KW-0645">Protease</keyword>
<dbReference type="GO" id="GO:0006508">
    <property type="term" value="P:proteolysis"/>
    <property type="evidence" value="ECO:0007669"/>
    <property type="project" value="UniProtKB-KW"/>
</dbReference>
<dbReference type="PANTHER" id="PTHR19324:SF33">
    <property type="entry name" value="MUCIN-5AC"/>
    <property type="match status" value="1"/>
</dbReference>
<reference evidence="12 13" key="1">
    <citation type="journal article" date="2021" name="Elife">
        <title>Chloroplast acquisition without the gene transfer in kleptoplastic sea slugs, Plakobranchus ocellatus.</title>
        <authorList>
            <person name="Maeda T."/>
            <person name="Takahashi S."/>
            <person name="Yoshida T."/>
            <person name="Shimamura S."/>
            <person name="Takaki Y."/>
            <person name="Nagai Y."/>
            <person name="Toyoda A."/>
            <person name="Suzuki Y."/>
            <person name="Arimoto A."/>
            <person name="Ishii H."/>
            <person name="Satoh N."/>
            <person name="Nishiyama T."/>
            <person name="Hasebe M."/>
            <person name="Maruyama T."/>
            <person name="Minagawa J."/>
            <person name="Obokata J."/>
            <person name="Shigenobu S."/>
        </authorList>
    </citation>
    <scope>NUCLEOTIDE SEQUENCE [LARGE SCALE GENOMIC DNA]</scope>
</reference>
<evidence type="ECO:0000256" key="8">
    <source>
        <dbReference type="PROSITE-ProRule" id="PRU01211"/>
    </source>
</evidence>
<keyword evidence="4 8" id="KW-0862">Zinc</keyword>
<accession>A0AAV4GSL1</accession>
<dbReference type="PROSITE" id="PS01180">
    <property type="entry name" value="CUB"/>
    <property type="match status" value="1"/>
</dbReference>
<dbReference type="Gene3D" id="2.60.120.290">
    <property type="entry name" value="Spermadhesin, CUB domain"/>
    <property type="match status" value="1"/>
</dbReference>
<evidence type="ECO:0000256" key="5">
    <source>
        <dbReference type="ARBA" id="ARBA00023049"/>
    </source>
</evidence>
<dbReference type="InterPro" id="IPR001506">
    <property type="entry name" value="Peptidase_M12A"/>
</dbReference>
<dbReference type="InterPro" id="IPR006026">
    <property type="entry name" value="Peptidase_Metallo"/>
</dbReference>
<feature type="domain" description="Peptidase M12A" evidence="11">
    <location>
        <begin position="56"/>
        <end position="257"/>
    </location>
</feature>